<feature type="chain" id="PRO_5003011332" description="Methanethiol oxidase" evidence="7">
    <location>
        <begin position="31"/>
        <end position="607"/>
    </location>
</feature>
<dbReference type="HOGENOM" id="CLU_449618_0_0_7"/>
<dbReference type="AlphaFoldDB" id="D0LG64"/>
<evidence type="ECO:0000256" key="6">
    <source>
        <dbReference type="SAM" id="MobiDB-lite"/>
    </source>
</evidence>
<dbReference type="InterPro" id="IPR015943">
    <property type="entry name" value="WD40/YVTN_repeat-like_dom_sf"/>
</dbReference>
<name>D0LG64_HALO1</name>
<feature type="compositionally biased region" description="Polar residues" evidence="6">
    <location>
        <begin position="25"/>
        <end position="39"/>
    </location>
</feature>
<dbReference type="Pfam" id="PF05694">
    <property type="entry name" value="SBP56"/>
    <property type="match status" value="1"/>
</dbReference>
<protein>
    <recommendedName>
        <fullName evidence="4">Methanethiol oxidase</fullName>
        <ecNumber evidence="3">1.8.3.4</ecNumber>
    </recommendedName>
</protein>
<dbReference type="Proteomes" id="UP000001880">
    <property type="component" value="Chromosome"/>
</dbReference>
<dbReference type="Gene3D" id="2.130.10.10">
    <property type="entry name" value="YVTN repeat-like/Quinoprotein amine dehydrogenase"/>
    <property type="match status" value="1"/>
</dbReference>
<dbReference type="EMBL" id="CP001804">
    <property type="protein sequence ID" value="ACY18089.1"/>
    <property type="molecule type" value="Genomic_DNA"/>
</dbReference>
<comment type="catalytic activity">
    <reaction evidence="5">
        <text>methanethiol + O2 + H2O = hydrogen sulfide + formaldehyde + H2O2 + H(+)</text>
        <dbReference type="Rhea" id="RHEA:11812"/>
        <dbReference type="ChEBI" id="CHEBI:15377"/>
        <dbReference type="ChEBI" id="CHEBI:15378"/>
        <dbReference type="ChEBI" id="CHEBI:15379"/>
        <dbReference type="ChEBI" id="CHEBI:16007"/>
        <dbReference type="ChEBI" id="CHEBI:16240"/>
        <dbReference type="ChEBI" id="CHEBI:16842"/>
        <dbReference type="ChEBI" id="CHEBI:29919"/>
        <dbReference type="EC" id="1.8.3.4"/>
    </reaction>
</comment>
<dbReference type="GO" id="GO:0018549">
    <property type="term" value="F:methanethiol oxidase activity"/>
    <property type="evidence" value="ECO:0007669"/>
    <property type="project" value="UniProtKB-EC"/>
</dbReference>
<dbReference type="RefSeq" id="WP_012830681.1">
    <property type="nucleotide sequence ID" value="NC_013440.1"/>
</dbReference>
<organism evidence="8 9">
    <name type="scientific">Haliangium ochraceum (strain DSM 14365 / JCM 11303 / SMP-2)</name>
    <dbReference type="NCBI Taxonomy" id="502025"/>
    <lineage>
        <taxon>Bacteria</taxon>
        <taxon>Pseudomonadati</taxon>
        <taxon>Myxococcota</taxon>
        <taxon>Polyangia</taxon>
        <taxon>Haliangiales</taxon>
        <taxon>Kofleriaceae</taxon>
        <taxon>Haliangium</taxon>
    </lineage>
</organism>
<dbReference type="PANTHER" id="PTHR23300:SF0">
    <property type="entry name" value="METHANETHIOL OXIDASE"/>
    <property type="match status" value="1"/>
</dbReference>
<evidence type="ECO:0000256" key="7">
    <source>
        <dbReference type="SAM" id="SignalP"/>
    </source>
</evidence>
<dbReference type="SUPFAM" id="SSF75011">
    <property type="entry name" value="3-carboxy-cis,cis-mucoante lactonizing enzyme"/>
    <property type="match status" value="1"/>
</dbReference>
<comment type="similarity">
    <text evidence="2">Belongs to the selenium-binding protein family.</text>
</comment>
<dbReference type="STRING" id="502025.Hoch_5609"/>
<keyword evidence="7" id="KW-0732">Signal</keyword>
<dbReference type="GO" id="GO:0008430">
    <property type="term" value="F:selenium binding"/>
    <property type="evidence" value="ECO:0007669"/>
    <property type="project" value="InterPro"/>
</dbReference>
<dbReference type="EC" id="1.8.3.4" evidence="3"/>
<feature type="region of interest" description="Disordered" evidence="6">
    <location>
        <begin position="25"/>
        <end position="52"/>
    </location>
</feature>
<evidence type="ECO:0000256" key="5">
    <source>
        <dbReference type="ARBA" id="ARBA00047539"/>
    </source>
</evidence>
<evidence type="ECO:0000256" key="1">
    <source>
        <dbReference type="ARBA" id="ARBA00005177"/>
    </source>
</evidence>
<keyword evidence="9" id="KW-1185">Reference proteome</keyword>
<feature type="signal peptide" evidence="7">
    <location>
        <begin position="1"/>
        <end position="30"/>
    </location>
</feature>
<dbReference type="KEGG" id="hoh:Hoch_5609"/>
<gene>
    <name evidence="8" type="ordered locus">Hoch_5609</name>
</gene>
<evidence type="ECO:0000256" key="3">
    <source>
        <dbReference type="ARBA" id="ARBA00012510"/>
    </source>
</evidence>
<evidence type="ECO:0000256" key="2">
    <source>
        <dbReference type="ARBA" id="ARBA00005606"/>
    </source>
</evidence>
<proteinExistence type="inferred from homology"/>
<comment type="pathway">
    <text evidence="1">Organosulfur degradation.</text>
</comment>
<accession>D0LG64</accession>
<reference evidence="8 9" key="1">
    <citation type="journal article" date="2010" name="Stand. Genomic Sci.">
        <title>Complete genome sequence of Haliangium ochraceum type strain (SMP-2).</title>
        <authorList>
            <consortium name="US DOE Joint Genome Institute (JGI-PGF)"/>
            <person name="Ivanova N."/>
            <person name="Daum C."/>
            <person name="Lang E."/>
            <person name="Abt B."/>
            <person name="Kopitz M."/>
            <person name="Saunders E."/>
            <person name="Lapidus A."/>
            <person name="Lucas S."/>
            <person name="Glavina Del Rio T."/>
            <person name="Nolan M."/>
            <person name="Tice H."/>
            <person name="Copeland A."/>
            <person name="Cheng J.F."/>
            <person name="Chen F."/>
            <person name="Bruce D."/>
            <person name="Goodwin L."/>
            <person name="Pitluck S."/>
            <person name="Mavromatis K."/>
            <person name="Pati A."/>
            <person name="Mikhailova N."/>
            <person name="Chen A."/>
            <person name="Palaniappan K."/>
            <person name="Land M."/>
            <person name="Hauser L."/>
            <person name="Chang Y.J."/>
            <person name="Jeffries C.D."/>
            <person name="Detter J.C."/>
            <person name="Brettin T."/>
            <person name="Rohde M."/>
            <person name="Goker M."/>
            <person name="Bristow J."/>
            <person name="Markowitz V."/>
            <person name="Eisen J.A."/>
            <person name="Hugenholtz P."/>
            <person name="Kyrpides N.C."/>
            <person name="Klenk H.P."/>
        </authorList>
    </citation>
    <scope>NUCLEOTIDE SEQUENCE [LARGE SCALE GENOMIC DNA]</scope>
    <source>
        <strain evidence="9">DSM 14365 / CIP 107738 / JCM 11303 / AJ 13395 / SMP-2</strain>
    </source>
</reference>
<evidence type="ECO:0000256" key="4">
    <source>
        <dbReference type="ARBA" id="ARBA00015601"/>
    </source>
</evidence>
<dbReference type="eggNOG" id="COG3391">
    <property type="taxonomic scope" value="Bacteria"/>
</dbReference>
<evidence type="ECO:0000313" key="9">
    <source>
        <dbReference type="Proteomes" id="UP000001880"/>
    </source>
</evidence>
<dbReference type="InterPro" id="IPR008826">
    <property type="entry name" value="Se-bd"/>
</dbReference>
<evidence type="ECO:0000313" key="8">
    <source>
        <dbReference type="EMBL" id="ACY18089.1"/>
    </source>
</evidence>
<dbReference type="PANTHER" id="PTHR23300">
    <property type="entry name" value="METHANETHIOL OXIDASE"/>
    <property type="match status" value="1"/>
</dbReference>
<sequence length="607" mass="66902">MNRKSIALLSAMSISALLITACGNSSSRNAEGTNPQASAAGSHGSGTPSPAIGESFQRGIVLQIDGEDYFMDGPLEDARRDLPGHSWVKLGPGLVWGRHVNTGPFGLPKWWSSDAEDGQHLFDVLGIVDEWTPEKAESYRALGFSHYHELVTVEGRTPHPSKVMWFQHIAQGSFTVDGGFKPWMRNEVTAGLVPDFMPNAHVPYPHRETYLYIGCVDVGGKDPDFMLVVGADPNDPKTYGKIVHREDMPKLGDELHHYGFNVTQTRMIVPGLFSGRIHVLDIATDPARPTLIDYHEDLTPNSGYTTPHTVIGMPDGGYVLSMIGSNTDTTAPGGLVKLDANARVEGHFGPGPNRDSSEAPPKFMYDLGINPLRNRMITTAFGLPANIGGGINVAGLGDELYVWDFKKREVLQVENLGPGTGPLEVRWLEEPGAPVGFTNAPGTSQIWRWKDLDLDGTYEFEVAIQLPEGSVPTDILLSHDDKYLYVSNWVGSNVMQYDISDPFDPKLVAQVPVPDSQMMRLSPDNKRLYVTNSLLSTWDDDEFPEGVTRNQNYGIFLINIDHENGGMTLDEDFHVDLMKVKKKNTVGAARPHQVFFDRGVPRKFGEH</sequence>
<dbReference type="PROSITE" id="PS51257">
    <property type="entry name" value="PROKAR_LIPOPROTEIN"/>
    <property type="match status" value="1"/>
</dbReference>